<name>A0A1E2UJQ1_9GAMM</name>
<evidence type="ECO:0000256" key="5">
    <source>
        <dbReference type="ARBA" id="ARBA00029579"/>
    </source>
</evidence>
<sequence>MSFAQKIIKTCYTLEGSTRYKGLKGAVYNLLQNPRAPIRPYFDIFMILLVLLSVWLLIYEVKHDLGLWGDLIEVGAVTIFIIEYLLRFWLYNDSHKVIIERYERAEFINETFRLGPALSSAILGKLRYAIQPLAIIDLLAIIPSYRPLRFLRIFLLFRLFKLFRYTRSISEFVKVLSEKRIELVTLFIFMAFITFTAATAIFFFEAEHDEGQIDGFFDSVYWALVTMSTVGYGDITPQTTEGRVISLVLIIAGLGVISFFTSIIVSAFGEKIHEIRAHRVFSEVERKQVDTLVCGFGRVGQVVADRLSEDKRSFVVVDPLEENIRLAKQRGYLAVMGNGEDNSLLMSMGIETRIKRLLCLTGDDVVNVYITLIARQMNPDIEIISRANHRENVNKLHRAGASHCVAPYEVFGLIAAEYAGQPVAFEAVYGLLTRQTSEGIEAVRIKRDSSLAGKQMGEIDFLARKLIPFGIIRDGCCDPGIDNSCFNLNERCFYFNPGEKFTLQADDLLVLIGHEYSVIHLRDCLERGEL</sequence>
<dbReference type="InterPro" id="IPR003148">
    <property type="entry name" value="RCK_N"/>
</dbReference>
<keyword evidence="3 6" id="KW-1133">Transmembrane helix</keyword>
<dbReference type="PRINTS" id="PR00169">
    <property type="entry name" value="KCHANNEL"/>
</dbReference>
<dbReference type="Pfam" id="PF02254">
    <property type="entry name" value="TrkA_N"/>
    <property type="match status" value="1"/>
</dbReference>
<dbReference type="Proteomes" id="UP000094849">
    <property type="component" value="Unassembled WGS sequence"/>
</dbReference>
<organism evidence="8 9">
    <name type="scientific">Candidatus Thiodiazotropha endoloripes</name>
    <dbReference type="NCBI Taxonomy" id="1818881"/>
    <lineage>
        <taxon>Bacteria</taxon>
        <taxon>Pseudomonadati</taxon>
        <taxon>Pseudomonadota</taxon>
        <taxon>Gammaproteobacteria</taxon>
        <taxon>Chromatiales</taxon>
        <taxon>Sedimenticolaceae</taxon>
        <taxon>Candidatus Thiodiazotropha</taxon>
    </lineage>
</organism>
<dbReference type="STRING" id="1818881.A3196_18320"/>
<comment type="subcellular location">
    <subcellularLocation>
        <location evidence="1">Membrane</location>
        <topology evidence="1">Multi-pass membrane protein</topology>
    </subcellularLocation>
</comment>
<evidence type="ECO:0000256" key="4">
    <source>
        <dbReference type="ARBA" id="ARBA00023136"/>
    </source>
</evidence>
<evidence type="ECO:0000256" key="3">
    <source>
        <dbReference type="ARBA" id="ARBA00022989"/>
    </source>
</evidence>
<dbReference type="PANTHER" id="PTHR43833">
    <property type="entry name" value="POTASSIUM CHANNEL PROTEIN 2-RELATED-RELATED"/>
    <property type="match status" value="1"/>
</dbReference>
<proteinExistence type="predicted"/>
<keyword evidence="9" id="KW-1185">Reference proteome</keyword>
<dbReference type="GO" id="GO:0016020">
    <property type="term" value="C:membrane"/>
    <property type="evidence" value="ECO:0007669"/>
    <property type="project" value="UniProtKB-SubCell"/>
</dbReference>
<dbReference type="InterPro" id="IPR005821">
    <property type="entry name" value="Ion_trans_dom"/>
</dbReference>
<evidence type="ECO:0000256" key="1">
    <source>
        <dbReference type="ARBA" id="ARBA00004141"/>
    </source>
</evidence>
<feature type="transmembrane region" description="Helical" evidence="6">
    <location>
        <begin position="71"/>
        <end position="90"/>
    </location>
</feature>
<reference evidence="8 9" key="1">
    <citation type="submission" date="2016-03" db="EMBL/GenBank/DDBJ databases">
        <title>Chemosynthetic sulphur-oxidizing symbionts of marine invertebrate animals are capable of nitrogen fixation.</title>
        <authorList>
            <person name="Petersen J.M."/>
            <person name="Kemper A."/>
            <person name="Gruber-Vodicka H."/>
            <person name="Cardini U."/>
            <person name="Geest Mvander."/>
            <person name="Kleiner M."/>
            <person name="Bulgheresi S."/>
            <person name="Fussmann M."/>
            <person name="Herbold C."/>
            <person name="Seah B.K.B."/>
            <person name="Antony C.Paul."/>
            <person name="Liu D."/>
            <person name="Belitz A."/>
            <person name="Weber M."/>
        </authorList>
    </citation>
    <scope>NUCLEOTIDE SEQUENCE [LARGE SCALE GENOMIC DNA]</scope>
    <source>
        <strain evidence="8">G_D</strain>
    </source>
</reference>
<dbReference type="Gene3D" id="3.40.50.720">
    <property type="entry name" value="NAD(P)-binding Rossmann-like Domain"/>
    <property type="match status" value="1"/>
</dbReference>
<dbReference type="InterPro" id="IPR036291">
    <property type="entry name" value="NAD(P)-bd_dom_sf"/>
</dbReference>
<dbReference type="SUPFAM" id="SSF81324">
    <property type="entry name" value="Voltage-gated potassium channels"/>
    <property type="match status" value="1"/>
</dbReference>
<dbReference type="GO" id="GO:0005216">
    <property type="term" value="F:monoatomic ion channel activity"/>
    <property type="evidence" value="ECO:0007669"/>
    <property type="project" value="InterPro"/>
</dbReference>
<feature type="transmembrane region" description="Helical" evidence="6">
    <location>
        <begin position="247"/>
        <end position="269"/>
    </location>
</feature>
<dbReference type="Gene3D" id="1.10.287.70">
    <property type="match status" value="1"/>
</dbReference>
<keyword evidence="8" id="KW-0406">Ion transport</keyword>
<dbReference type="SUPFAM" id="SSF51735">
    <property type="entry name" value="NAD(P)-binding Rossmann-fold domains"/>
    <property type="match status" value="1"/>
</dbReference>
<feature type="transmembrane region" description="Helical" evidence="6">
    <location>
        <begin position="41"/>
        <end position="59"/>
    </location>
</feature>
<dbReference type="GO" id="GO:0006813">
    <property type="term" value="P:potassium ion transport"/>
    <property type="evidence" value="ECO:0007669"/>
    <property type="project" value="InterPro"/>
</dbReference>
<dbReference type="Gene3D" id="3.30.70.1450">
    <property type="entry name" value="Regulator of K+ conductance, C-terminal domain"/>
    <property type="match status" value="1"/>
</dbReference>
<dbReference type="AlphaFoldDB" id="A0A1E2UJQ1"/>
<feature type="transmembrane region" description="Helical" evidence="6">
    <location>
        <begin position="181"/>
        <end position="204"/>
    </location>
</feature>
<evidence type="ECO:0000313" key="8">
    <source>
        <dbReference type="EMBL" id="ODB94580.1"/>
    </source>
</evidence>
<evidence type="ECO:0000256" key="6">
    <source>
        <dbReference type="SAM" id="Phobius"/>
    </source>
</evidence>
<keyword evidence="2 6" id="KW-0812">Transmembrane</keyword>
<dbReference type="EMBL" id="LVJZ01000004">
    <property type="protein sequence ID" value="ODB94580.1"/>
    <property type="molecule type" value="Genomic_DNA"/>
</dbReference>
<feature type="domain" description="RCK N-terminal" evidence="7">
    <location>
        <begin position="288"/>
        <end position="407"/>
    </location>
</feature>
<dbReference type="SUPFAM" id="SSF116726">
    <property type="entry name" value="TrkA C-terminal domain-like"/>
    <property type="match status" value="1"/>
</dbReference>
<evidence type="ECO:0000259" key="7">
    <source>
        <dbReference type="PROSITE" id="PS51201"/>
    </source>
</evidence>
<dbReference type="InterPro" id="IPR050721">
    <property type="entry name" value="Trk_Ktr_HKT_K-transport"/>
</dbReference>
<evidence type="ECO:0000256" key="2">
    <source>
        <dbReference type="ARBA" id="ARBA00022692"/>
    </source>
</evidence>
<protein>
    <recommendedName>
        <fullName evidence="5">BK channel</fullName>
    </recommendedName>
</protein>
<accession>A0A1E2UJQ1</accession>
<evidence type="ECO:0000313" key="9">
    <source>
        <dbReference type="Proteomes" id="UP000094849"/>
    </source>
</evidence>
<gene>
    <name evidence="8" type="ORF">A3196_18320</name>
</gene>
<dbReference type="PANTHER" id="PTHR43833:SF9">
    <property type="entry name" value="POTASSIUM CHANNEL PROTEIN YUGO-RELATED"/>
    <property type="match status" value="1"/>
</dbReference>
<keyword evidence="8" id="KW-0407">Ion channel</keyword>
<dbReference type="RefSeq" id="WP_069006337.1">
    <property type="nucleotide sequence ID" value="NZ_LVJW01000006.1"/>
</dbReference>
<keyword evidence="8" id="KW-0813">Transport</keyword>
<dbReference type="PROSITE" id="PS51201">
    <property type="entry name" value="RCK_N"/>
    <property type="match status" value="1"/>
</dbReference>
<dbReference type="Pfam" id="PF00520">
    <property type="entry name" value="Ion_trans"/>
    <property type="match status" value="1"/>
</dbReference>
<feature type="transmembrane region" description="Helical" evidence="6">
    <location>
        <begin position="216"/>
        <end position="235"/>
    </location>
</feature>
<keyword evidence="4 6" id="KW-0472">Membrane</keyword>
<dbReference type="OrthoDB" id="9781411at2"/>
<dbReference type="InterPro" id="IPR036721">
    <property type="entry name" value="RCK_C_sf"/>
</dbReference>
<comment type="caution">
    <text evidence="8">The sequence shown here is derived from an EMBL/GenBank/DDBJ whole genome shotgun (WGS) entry which is preliminary data.</text>
</comment>